<dbReference type="Proteomes" id="UP000195139">
    <property type="component" value="Unassembled WGS sequence"/>
</dbReference>
<reference evidence="2 4" key="2">
    <citation type="submission" date="2018-07" db="EMBL/GenBank/DDBJ databases">
        <title>The Genome Sequence of Enterococcus sp. DIV0659b.</title>
        <authorList>
            <consortium name="The Broad Institute Genomics Platform"/>
            <consortium name="The Broad Institute Genomic Center for Infectious Diseases"/>
            <person name="Earl A."/>
            <person name="Manson A."/>
            <person name="Schwartman J."/>
            <person name="Gilmore M."/>
            <person name="Abouelleil A."/>
            <person name="Cao P."/>
            <person name="Chapman S."/>
            <person name="Cusick C."/>
            <person name="Shea T."/>
            <person name="Young S."/>
            <person name="Neafsey D."/>
            <person name="Nusbaum C."/>
            <person name="Birren B."/>
        </authorList>
    </citation>
    <scope>NUCLEOTIDE SEQUENCE [LARGE SCALE GENOMIC DNA]</scope>
    <source>
        <strain evidence="2 4">4G2_DIV0659</strain>
    </source>
</reference>
<keyword evidence="1" id="KW-0812">Transmembrane</keyword>
<accession>A0A242CIV0</accession>
<comment type="caution">
    <text evidence="3">The sequence shown here is derived from an EMBL/GenBank/DDBJ whole genome shotgun (WGS) entry which is preliminary data.</text>
</comment>
<proteinExistence type="predicted"/>
<evidence type="ECO:0000313" key="4">
    <source>
        <dbReference type="Proteomes" id="UP000195139"/>
    </source>
</evidence>
<dbReference type="EMBL" id="NGLE01000001">
    <property type="protein sequence ID" value="OTO09830.1"/>
    <property type="molecule type" value="Genomic_DNA"/>
</dbReference>
<sequence>MTILDWIAIISLSVAILLLFFMLINLVIFFRMGAELKRITKIRTKNKKKRRRLNRKKKDLRKKKQKRMITVASFLFISVLCIMASAYTVYYQSTNLGKDDQNNIVMGYYYLSELEQQISNFEEEKSDGTKLSENLGTISMRLSAFTSKADYRINNDGQLLINRYYTSMKELGKVMFAEQQQLADSPEKLAELKLDVAKVREKEQKVLDTFKISKKSLEQK</sequence>
<keyword evidence="1" id="KW-0472">Membrane</keyword>
<dbReference type="OrthoDB" id="2183310at2"/>
<feature type="transmembrane region" description="Helical" evidence="1">
    <location>
        <begin position="68"/>
        <end position="90"/>
    </location>
</feature>
<protein>
    <submittedName>
        <fullName evidence="3">Uncharacterized protein</fullName>
    </submittedName>
</protein>
<keyword evidence="4" id="KW-1185">Reference proteome</keyword>
<dbReference type="STRING" id="1834181.A5880_000513"/>
<dbReference type="RefSeq" id="WP_086329451.1">
    <property type="nucleotide sequence ID" value="NZ_NGLE02000001.1"/>
</dbReference>
<feature type="transmembrane region" description="Helical" evidence="1">
    <location>
        <begin position="6"/>
        <end position="30"/>
    </location>
</feature>
<evidence type="ECO:0000313" key="2">
    <source>
        <dbReference type="EMBL" id="MEI5995025.1"/>
    </source>
</evidence>
<keyword evidence="1" id="KW-1133">Transmembrane helix</keyword>
<dbReference type="AlphaFoldDB" id="A0A242CIV0"/>
<name>A0A242CIV0_9ENTE</name>
<reference evidence="3" key="1">
    <citation type="submission" date="2017-05" db="EMBL/GenBank/DDBJ databases">
        <title>The Genome Sequence of Enterococcus sp. 4G2_DIV0659.</title>
        <authorList>
            <consortium name="The Broad Institute Genomics Platform"/>
            <consortium name="The Broad Institute Genomic Center for Infectious Diseases"/>
            <person name="Earl A."/>
            <person name="Manson A."/>
            <person name="Schwartman J."/>
            <person name="Gilmore M."/>
            <person name="Abouelleil A."/>
            <person name="Cao P."/>
            <person name="Chapman S."/>
            <person name="Cusick C."/>
            <person name="Shea T."/>
            <person name="Young S."/>
            <person name="Neafsey D."/>
            <person name="Nusbaum C."/>
            <person name="Birren B."/>
        </authorList>
    </citation>
    <scope>NUCLEOTIDE SEQUENCE [LARGE SCALE GENOMIC DNA]</scope>
    <source>
        <strain evidence="3">4G2_DIV0659</strain>
    </source>
</reference>
<gene>
    <name evidence="3" type="ORF">A5880_000513</name>
    <name evidence="2" type="ORF">A5880_002615</name>
</gene>
<evidence type="ECO:0000313" key="3">
    <source>
        <dbReference type="EMBL" id="OTO09830.1"/>
    </source>
</evidence>
<organism evidence="3">
    <name type="scientific">Candidatus Enterococcus mansonii</name>
    <dbReference type="NCBI Taxonomy" id="1834181"/>
    <lineage>
        <taxon>Bacteria</taxon>
        <taxon>Bacillati</taxon>
        <taxon>Bacillota</taxon>
        <taxon>Bacilli</taxon>
        <taxon>Lactobacillales</taxon>
        <taxon>Enterococcaceae</taxon>
        <taxon>Enterococcus</taxon>
    </lineage>
</organism>
<dbReference type="EMBL" id="NGLE02000001">
    <property type="protein sequence ID" value="MEI5995025.1"/>
    <property type="molecule type" value="Genomic_DNA"/>
</dbReference>
<evidence type="ECO:0000256" key="1">
    <source>
        <dbReference type="SAM" id="Phobius"/>
    </source>
</evidence>